<organism evidence="5 6">
    <name type="scientific">Monoraphidium neglectum</name>
    <dbReference type="NCBI Taxonomy" id="145388"/>
    <lineage>
        <taxon>Eukaryota</taxon>
        <taxon>Viridiplantae</taxon>
        <taxon>Chlorophyta</taxon>
        <taxon>core chlorophytes</taxon>
        <taxon>Chlorophyceae</taxon>
        <taxon>CS clade</taxon>
        <taxon>Sphaeropleales</taxon>
        <taxon>Selenastraceae</taxon>
        <taxon>Monoraphidium</taxon>
    </lineage>
</organism>
<dbReference type="KEGG" id="mng:MNEG_10526"/>
<feature type="domain" description="FAD-binding" evidence="4">
    <location>
        <begin position="5"/>
        <end position="199"/>
    </location>
</feature>
<evidence type="ECO:0000256" key="1">
    <source>
        <dbReference type="ARBA" id="ARBA00023002"/>
    </source>
</evidence>
<dbReference type="SUPFAM" id="SSF51905">
    <property type="entry name" value="FAD/NAD(P)-binding domain"/>
    <property type="match status" value="1"/>
</dbReference>
<feature type="region of interest" description="Disordered" evidence="3">
    <location>
        <begin position="146"/>
        <end position="168"/>
    </location>
</feature>
<gene>
    <name evidence="5" type="ORF">MNEG_10526</name>
</gene>
<evidence type="ECO:0000259" key="4">
    <source>
        <dbReference type="Pfam" id="PF01494"/>
    </source>
</evidence>
<dbReference type="GO" id="GO:0004497">
    <property type="term" value="F:monooxygenase activity"/>
    <property type="evidence" value="ECO:0007669"/>
    <property type="project" value="UniProtKB-KW"/>
</dbReference>
<keyword evidence="1" id="KW-0560">Oxidoreductase</keyword>
<evidence type="ECO:0000313" key="6">
    <source>
        <dbReference type="Proteomes" id="UP000054498"/>
    </source>
</evidence>
<feature type="domain" description="FAD-binding" evidence="4">
    <location>
        <begin position="343"/>
        <end position="389"/>
    </location>
</feature>
<accession>A0A0D2JCN4</accession>
<dbReference type="PROSITE" id="PS51257">
    <property type="entry name" value="PROKAR_LIPOPROTEIN"/>
    <property type="match status" value="1"/>
</dbReference>
<dbReference type="OrthoDB" id="16820at2759"/>
<evidence type="ECO:0000313" key="5">
    <source>
        <dbReference type="EMBL" id="KIY97437.1"/>
    </source>
</evidence>
<keyword evidence="6" id="KW-1185">Reference proteome</keyword>
<dbReference type="PANTHER" id="PTHR13789:SF309">
    <property type="entry name" value="PUTATIVE (AFU_ORTHOLOGUE AFUA_6G14510)-RELATED"/>
    <property type="match status" value="1"/>
</dbReference>
<dbReference type="Proteomes" id="UP000054498">
    <property type="component" value="Unassembled WGS sequence"/>
</dbReference>
<dbReference type="InterPro" id="IPR002938">
    <property type="entry name" value="FAD-bd"/>
</dbReference>
<dbReference type="Gene3D" id="3.50.50.60">
    <property type="entry name" value="FAD/NAD(P)-binding domain"/>
    <property type="match status" value="1"/>
</dbReference>
<dbReference type="RefSeq" id="XP_013896457.1">
    <property type="nucleotide sequence ID" value="XM_014041003.1"/>
</dbReference>
<dbReference type="AlphaFoldDB" id="A0A0D2JCN4"/>
<protein>
    <recommendedName>
        <fullName evidence="4">FAD-binding domain-containing protein</fullName>
    </recommendedName>
</protein>
<sequence length="492" mass="51736">MARPDYDVAIIGAGPAGLSVAHALSSASGGACRVAVFERVPRFTPRGAGFTLLANGLEALRGICPQVYKRVTAEGHRVLRGRMCKIDGTVLSEMNEDSHPSREMEREWGHPWVSWAWSDLQQLLADELPGNVSLHLGEKLEGLRQAGGDDAREEQGGGSGNAGGSGSVVELKFQGHDKPVTASVVVGADGYWSKVRQAAVGDGPPSDVGTAMWRARLDREFVAGFDIPHGSTVSCLGGGMAFLLFPLSNDQTAWVASTPAQRLHELGVQWPPQREQRPGQQQLMSMLGGGGDEFSEQARRQGEAAKTRVLAAFEPLAAPMRELIAATDPSVIVEHGLFIRPAEDMTEQAFGKGRVAIVGDAAHAVRPTGQGLNMAFEDAYHLARHLALASAAARAAPGGGEPGGWLAGADVGGALAAWRGARLPRVARIMAHAQAQGAAAYKRDATPVSAPLRMGPDEVKAWNQFVYGIKVEPLSALAGPPAAVQEGAAHPA</sequence>
<dbReference type="GO" id="GO:0071949">
    <property type="term" value="F:FAD binding"/>
    <property type="evidence" value="ECO:0007669"/>
    <property type="project" value="InterPro"/>
</dbReference>
<keyword evidence="2" id="KW-0503">Monooxygenase</keyword>
<dbReference type="PRINTS" id="PR00420">
    <property type="entry name" value="RNGMNOXGNASE"/>
</dbReference>
<dbReference type="STRING" id="145388.A0A0D2JCN4"/>
<dbReference type="GeneID" id="25727697"/>
<feature type="compositionally biased region" description="Gly residues" evidence="3">
    <location>
        <begin position="156"/>
        <end position="166"/>
    </location>
</feature>
<proteinExistence type="predicted"/>
<dbReference type="PANTHER" id="PTHR13789">
    <property type="entry name" value="MONOOXYGENASE"/>
    <property type="match status" value="1"/>
</dbReference>
<name>A0A0D2JCN4_9CHLO</name>
<dbReference type="Pfam" id="PF01494">
    <property type="entry name" value="FAD_binding_3"/>
    <property type="match status" value="2"/>
</dbReference>
<dbReference type="InterPro" id="IPR036188">
    <property type="entry name" value="FAD/NAD-bd_sf"/>
</dbReference>
<feature type="compositionally biased region" description="Basic and acidic residues" evidence="3">
    <location>
        <begin position="146"/>
        <end position="155"/>
    </location>
</feature>
<reference evidence="5 6" key="1">
    <citation type="journal article" date="2013" name="BMC Genomics">
        <title>Reconstruction of the lipid metabolism for the microalga Monoraphidium neglectum from its genome sequence reveals characteristics suitable for biofuel production.</title>
        <authorList>
            <person name="Bogen C."/>
            <person name="Al-Dilaimi A."/>
            <person name="Albersmeier A."/>
            <person name="Wichmann J."/>
            <person name="Grundmann M."/>
            <person name="Rupp O."/>
            <person name="Lauersen K.J."/>
            <person name="Blifernez-Klassen O."/>
            <person name="Kalinowski J."/>
            <person name="Goesmann A."/>
            <person name="Mussgnug J.H."/>
            <person name="Kruse O."/>
        </authorList>
    </citation>
    <scope>NUCLEOTIDE SEQUENCE [LARGE SCALE GENOMIC DNA]</scope>
    <source>
        <strain evidence="5 6">SAG 48.87</strain>
    </source>
</reference>
<dbReference type="InterPro" id="IPR050493">
    <property type="entry name" value="FAD-dep_Monooxygenase_BioMet"/>
</dbReference>
<evidence type="ECO:0000256" key="3">
    <source>
        <dbReference type="SAM" id="MobiDB-lite"/>
    </source>
</evidence>
<evidence type="ECO:0000256" key="2">
    <source>
        <dbReference type="ARBA" id="ARBA00023033"/>
    </source>
</evidence>
<dbReference type="EMBL" id="KK102572">
    <property type="protein sequence ID" value="KIY97437.1"/>
    <property type="molecule type" value="Genomic_DNA"/>
</dbReference>